<protein>
    <recommendedName>
        <fullName evidence="5">Sulfotransferase domain-containing protein</fullName>
    </recommendedName>
</protein>
<keyword evidence="2" id="KW-0812">Transmembrane</keyword>
<feature type="transmembrane region" description="Helical" evidence="2">
    <location>
        <begin position="12"/>
        <end position="37"/>
    </location>
</feature>
<keyword evidence="2" id="KW-1133">Transmembrane helix</keyword>
<gene>
    <name evidence="3" type="ORF">SEMRO_307_G113440.1</name>
</gene>
<name>A0A9N8HA70_9STRA</name>
<evidence type="ECO:0000313" key="3">
    <source>
        <dbReference type="EMBL" id="CAB9507473.1"/>
    </source>
</evidence>
<dbReference type="AlphaFoldDB" id="A0A9N8HA70"/>
<feature type="compositionally biased region" description="Low complexity" evidence="1">
    <location>
        <begin position="136"/>
        <end position="153"/>
    </location>
</feature>
<feature type="region of interest" description="Disordered" evidence="1">
    <location>
        <begin position="118"/>
        <end position="154"/>
    </location>
</feature>
<keyword evidence="4" id="KW-1185">Reference proteome</keyword>
<keyword evidence="2" id="KW-0472">Membrane</keyword>
<feature type="region of interest" description="Disordered" evidence="1">
    <location>
        <begin position="57"/>
        <end position="76"/>
    </location>
</feature>
<dbReference type="EMBL" id="CAICTM010000306">
    <property type="protein sequence ID" value="CAB9507473.1"/>
    <property type="molecule type" value="Genomic_DNA"/>
</dbReference>
<evidence type="ECO:0000256" key="2">
    <source>
        <dbReference type="SAM" id="Phobius"/>
    </source>
</evidence>
<accession>A0A9N8HA70</accession>
<proteinExistence type="predicted"/>
<dbReference type="Proteomes" id="UP001153069">
    <property type="component" value="Unassembled WGS sequence"/>
</dbReference>
<comment type="caution">
    <text evidence="3">The sequence shown here is derived from an EMBL/GenBank/DDBJ whole genome shotgun (WGS) entry which is preliminary data.</text>
</comment>
<evidence type="ECO:0000313" key="4">
    <source>
        <dbReference type="Proteomes" id="UP001153069"/>
    </source>
</evidence>
<evidence type="ECO:0008006" key="5">
    <source>
        <dbReference type="Google" id="ProtNLM"/>
    </source>
</evidence>
<reference evidence="3" key="1">
    <citation type="submission" date="2020-06" db="EMBL/GenBank/DDBJ databases">
        <authorList>
            <consortium name="Plant Systems Biology data submission"/>
        </authorList>
    </citation>
    <scope>NUCLEOTIDE SEQUENCE</scope>
    <source>
        <strain evidence="3">D6</strain>
    </source>
</reference>
<organism evidence="3 4">
    <name type="scientific">Seminavis robusta</name>
    <dbReference type="NCBI Taxonomy" id="568900"/>
    <lineage>
        <taxon>Eukaryota</taxon>
        <taxon>Sar</taxon>
        <taxon>Stramenopiles</taxon>
        <taxon>Ochrophyta</taxon>
        <taxon>Bacillariophyta</taxon>
        <taxon>Bacillariophyceae</taxon>
        <taxon>Bacillariophycidae</taxon>
        <taxon>Naviculales</taxon>
        <taxon>Naviculaceae</taxon>
        <taxon>Seminavis</taxon>
    </lineage>
</organism>
<evidence type="ECO:0000256" key="1">
    <source>
        <dbReference type="SAM" id="MobiDB-lite"/>
    </source>
</evidence>
<sequence length="605" mass="69007">MNDKGGRRAHYRYLWSIGATVAALALLNYGIATVMVIDEKQSRQKGMMPHSLLMPKQKGAMTKTPHKEQRTSDAPYPGRQLASAVQADKLVLHKTTSAKSFGMKEKIARAATVVNGTKSTETTEKQSGTRKKIADNAKTTTKTTDADNNNKNATTERKVNVISGHEGAPNLKHSALEQVRPLDYYMDLSRKEGHDKERILQLLQKNAKIRHLSDATYQELPSWTEVTSLYGSEPRLMGTDQCAAFKAGKEEDLAEKWLGVAGMFNTGTNLLADTLKMNCVLHKKQKKYGNKYSGVRAQMTYGKHTPPKDEQFRMSHIIPGQKNIDPRQELPVVMVRDPFRWLQSMCVNYYSSHWPRPYRPSDKRYHCPNLYPTEEEKKKLWFRRYEPILDGTPIVKEKNEVSHSEGVFMDKQFRMGGKKPGKWIGPPQGTTPPPEILVNQEPTTLLTDSELSNHSFPVHVVYANFTRYHYSLVHLFNDWYREYFDLKDYPHVFIRFEDLLYFPDQVVTHICECAGGKLKLGNLLPVRIPSQSTKQSHKSRVVGGSKLQHTGYLDAIIKYGRPATRFRGMTSHDLQYANHYLDEELMEHFGYGLAPHPQSPVQPKT</sequence>